<evidence type="ECO:0000259" key="1">
    <source>
        <dbReference type="Pfam" id="PF04230"/>
    </source>
</evidence>
<keyword evidence="2" id="KW-0614">Plasmid</keyword>
<geneLocation type="plasmid" evidence="2 3">
    <name>pTT6-1</name>
</geneLocation>
<dbReference type="GO" id="GO:0016740">
    <property type="term" value="F:transferase activity"/>
    <property type="evidence" value="ECO:0007669"/>
    <property type="project" value="UniProtKB-KW"/>
</dbReference>
<protein>
    <submittedName>
        <fullName evidence="2">Polysaccharide pyruvyl transferase family protein</fullName>
    </submittedName>
</protein>
<gene>
    <name evidence="2" type="ORF">IGS68_30235</name>
</gene>
<proteinExistence type="predicted"/>
<evidence type="ECO:0000313" key="3">
    <source>
        <dbReference type="Proteomes" id="UP000595197"/>
    </source>
</evidence>
<keyword evidence="3" id="KW-1185">Reference proteome</keyword>
<accession>A0ABX7BEW3</accession>
<sequence length="354" mass="39540">MMRIDPGPETMAALADMTAATVARIPRDRPIVFVDYPVHLNIGDLLIHHGTDVACSKAGIRFKFQASAYTWRTHRRRLPEDAVIVLHGGGNFGDVWPDFQAFREQVLVDAGRRQVIMMPQSMHFSSPAALEAARKTIGQHRNLTMFLRDNESFEAASRTFDNAECLLAPDMAHALWASLDQGVPSSGEELVLMRNDHESVANRGGLDWIDLISILERLEARTLRNLQRIGGKAIPSSIGLDAAWINFRNRLLHQIVGIVGRYKSITTDRLHAMIIGTLMGKPVFAYDNSYGKLSRYSQLWLIPELDTTRLRGSPTPASSSWRLASALTPTRDSHKGGIVRVWGHGPDSQRHRQP</sequence>
<keyword evidence="2" id="KW-0808">Transferase</keyword>
<feature type="domain" description="Polysaccharide pyruvyl transferase" evidence="1">
    <location>
        <begin position="41"/>
        <end position="290"/>
    </location>
</feature>
<organism evidence="2 3">
    <name type="scientific">Skermanella cutis</name>
    <dbReference type="NCBI Taxonomy" id="2775420"/>
    <lineage>
        <taxon>Bacteria</taxon>
        <taxon>Pseudomonadati</taxon>
        <taxon>Pseudomonadota</taxon>
        <taxon>Alphaproteobacteria</taxon>
        <taxon>Rhodospirillales</taxon>
        <taxon>Azospirillaceae</taxon>
        <taxon>Skermanella</taxon>
    </lineage>
</organism>
<dbReference type="Pfam" id="PF04230">
    <property type="entry name" value="PS_pyruv_trans"/>
    <property type="match status" value="1"/>
</dbReference>
<dbReference type="Proteomes" id="UP000595197">
    <property type="component" value="Plasmid pTT6-1"/>
</dbReference>
<reference evidence="2" key="1">
    <citation type="submission" date="2021-02" db="EMBL/GenBank/DDBJ databases">
        <title>Skermanella TT6 skin isolate.</title>
        <authorList>
            <person name="Lee K."/>
            <person name="Ganzorig M."/>
        </authorList>
    </citation>
    <scope>NUCLEOTIDE SEQUENCE</scope>
    <source>
        <strain evidence="2">TT6</strain>
    </source>
</reference>
<dbReference type="EMBL" id="CP067421">
    <property type="protein sequence ID" value="QQP92742.1"/>
    <property type="molecule type" value="Genomic_DNA"/>
</dbReference>
<name>A0ABX7BEW3_9PROT</name>
<evidence type="ECO:0000313" key="2">
    <source>
        <dbReference type="EMBL" id="QQP92742.1"/>
    </source>
</evidence>
<dbReference type="InterPro" id="IPR007345">
    <property type="entry name" value="Polysacch_pyruvyl_Trfase"/>
</dbReference>